<dbReference type="AlphaFoldDB" id="A0A504YGV0"/>
<dbReference type="EMBL" id="SUNJ01013677">
    <property type="protein sequence ID" value="TPP57087.1"/>
    <property type="molecule type" value="Genomic_DNA"/>
</dbReference>
<sequence length="478" mass="52617">MLSKCPVKRPSTQEIKQHPWLTSVPVAAVHRQCVRSTTMHPVHQSLPQQLYPHPRQYQHSSAHRASVGDQPHGRPRLPGFSTDSLDVSVDQGLSNLPDQAYERSSSMIVPQTSTNEPGIHSSTPEGAAGSPNEFVLLIMESLGMKRSQILESLERHAYDHLMATYLLLGEKLRRHRHHLPFGLPIQSTVGSPQTMCELDALSVGNHPTMTVEIGHPKHSRVDSAVDVKCSSSESEFRATVALSTSVSDIEQPNSCGVESRWNPVDNHHRLRPPSPQFTSHLSQNPDAALLASSRRPIRPAPNTRFPSYSDSNNPITCFYPPHLTQPHHSLAPDKPVKNQEVPLFSSISPNQFEPSVSSTSPTDSLAFSATTTNNTFGSLHSDIDSPHPVLTTDSQTGVASIQLQSMMTDRNSVSGAQTNLPWLIHDERAAPPVHRRTLARRKYVVFTPPDHLDQLVQAVMAEKSIDETKPARADTSGD</sequence>
<proteinExistence type="predicted"/>
<name>A0A504YGV0_FASGI</name>
<dbReference type="OrthoDB" id="193931at2759"/>
<feature type="compositionally biased region" description="Polar residues" evidence="1">
    <location>
        <begin position="81"/>
        <end position="92"/>
    </location>
</feature>
<feature type="domain" description="Protein kinase SIK1/2/3 UBA" evidence="2">
    <location>
        <begin position="133"/>
        <end position="171"/>
    </location>
</feature>
<organism evidence="3 4">
    <name type="scientific">Fasciola gigantica</name>
    <name type="common">Giant liver fluke</name>
    <dbReference type="NCBI Taxonomy" id="46835"/>
    <lineage>
        <taxon>Eukaryota</taxon>
        <taxon>Metazoa</taxon>
        <taxon>Spiralia</taxon>
        <taxon>Lophotrochozoa</taxon>
        <taxon>Platyhelminthes</taxon>
        <taxon>Trematoda</taxon>
        <taxon>Digenea</taxon>
        <taxon>Plagiorchiida</taxon>
        <taxon>Echinostomata</taxon>
        <taxon>Echinostomatoidea</taxon>
        <taxon>Fasciolidae</taxon>
        <taxon>Fasciola</taxon>
    </lineage>
</organism>
<keyword evidence="4" id="KW-1185">Reference proteome</keyword>
<dbReference type="Proteomes" id="UP000316759">
    <property type="component" value="Unassembled WGS sequence"/>
</dbReference>
<protein>
    <recommendedName>
        <fullName evidence="2">Protein kinase SIK1/2/3 UBA domain-containing protein</fullName>
    </recommendedName>
</protein>
<feature type="region of interest" description="Disordered" evidence="1">
    <location>
        <begin position="55"/>
        <end position="92"/>
    </location>
</feature>
<evidence type="ECO:0000313" key="4">
    <source>
        <dbReference type="Proteomes" id="UP000316759"/>
    </source>
</evidence>
<dbReference type="STRING" id="46835.A0A504YGV0"/>
<evidence type="ECO:0000256" key="1">
    <source>
        <dbReference type="SAM" id="MobiDB-lite"/>
    </source>
</evidence>
<dbReference type="CDD" id="cd14338">
    <property type="entry name" value="UBA_SIK"/>
    <property type="match status" value="1"/>
</dbReference>
<evidence type="ECO:0000259" key="2">
    <source>
        <dbReference type="Pfam" id="PF23312"/>
    </source>
</evidence>
<comment type="caution">
    <text evidence="3">The sequence shown here is derived from an EMBL/GenBank/DDBJ whole genome shotgun (WGS) entry which is preliminary data.</text>
</comment>
<gene>
    <name evidence="3" type="ORF">FGIG_09899</name>
</gene>
<reference evidence="3 4" key="1">
    <citation type="submission" date="2019-04" db="EMBL/GenBank/DDBJ databases">
        <title>Annotation for the trematode Fasciola gigantica.</title>
        <authorList>
            <person name="Choi Y.-J."/>
        </authorList>
    </citation>
    <scope>NUCLEOTIDE SEQUENCE [LARGE SCALE GENOMIC DNA]</scope>
    <source>
        <strain evidence="3">Uganda_cow_1</strain>
    </source>
</reference>
<accession>A0A504YGV0</accession>
<dbReference type="Pfam" id="PF23312">
    <property type="entry name" value="UBA_SIK3"/>
    <property type="match status" value="1"/>
</dbReference>
<dbReference type="Gene3D" id="1.10.8.10">
    <property type="entry name" value="DNA helicase RuvA subunit, C-terminal domain"/>
    <property type="match status" value="1"/>
</dbReference>
<evidence type="ECO:0000313" key="3">
    <source>
        <dbReference type="EMBL" id="TPP57087.1"/>
    </source>
</evidence>
<dbReference type="InterPro" id="IPR057380">
    <property type="entry name" value="UBA_SIK1/2/3"/>
</dbReference>